<evidence type="ECO:0000313" key="5">
    <source>
        <dbReference type="Proteomes" id="UP001519460"/>
    </source>
</evidence>
<keyword evidence="5" id="KW-1185">Reference proteome</keyword>
<dbReference type="GO" id="GO:0046872">
    <property type="term" value="F:metal ion binding"/>
    <property type="evidence" value="ECO:0007669"/>
    <property type="project" value="UniProtKB-KW"/>
</dbReference>
<dbReference type="EMBL" id="JACVVK020000476">
    <property type="protein sequence ID" value="KAK7471829.1"/>
    <property type="molecule type" value="Genomic_DNA"/>
</dbReference>
<dbReference type="Proteomes" id="UP001519460">
    <property type="component" value="Unassembled WGS sequence"/>
</dbReference>
<dbReference type="SUPFAM" id="SSF48264">
    <property type="entry name" value="Cytochrome P450"/>
    <property type="match status" value="1"/>
</dbReference>
<dbReference type="InterPro" id="IPR001128">
    <property type="entry name" value="Cyt_P450"/>
</dbReference>
<evidence type="ECO:0000313" key="4">
    <source>
        <dbReference type="EMBL" id="KAK7471829.1"/>
    </source>
</evidence>
<dbReference type="PANTHER" id="PTHR24300">
    <property type="entry name" value="CYTOCHROME P450 508A4-RELATED"/>
    <property type="match status" value="1"/>
</dbReference>
<sequence>MGRQLTVVLNGHKVIKEALVKQAHAFSDRPFFPLNDLVSEKKGIVLASGAEWKTVRKACLEILRDFGMGTNLLAQKIQEEDHRVHPDNRQQERKAL</sequence>
<proteinExistence type="inferred from homology"/>
<dbReference type="AlphaFoldDB" id="A0ABD0JE88"/>
<gene>
    <name evidence="4" type="ORF">BaRGS_00035488</name>
</gene>
<evidence type="ECO:0000256" key="3">
    <source>
        <dbReference type="ARBA" id="ARBA00023004"/>
    </source>
</evidence>
<dbReference type="Gene3D" id="1.10.630.10">
    <property type="entry name" value="Cytochrome P450"/>
    <property type="match status" value="1"/>
</dbReference>
<evidence type="ECO:0008006" key="6">
    <source>
        <dbReference type="Google" id="ProtNLM"/>
    </source>
</evidence>
<dbReference type="PANTHER" id="PTHR24300:SF403">
    <property type="entry name" value="CYTOCHROME P450 306A1"/>
    <property type="match status" value="1"/>
</dbReference>
<comment type="caution">
    <text evidence="4">The sequence shown here is derived from an EMBL/GenBank/DDBJ whole genome shotgun (WGS) entry which is preliminary data.</text>
</comment>
<name>A0ABD0JE88_9CAEN</name>
<dbReference type="InterPro" id="IPR036396">
    <property type="entry name" value="Cyt_P450_sf"/>
</dbReference>
<organism evidence="4 5">
    <name type="scientific">Batillaria attramentaria</name>
    <dbReference type="NCBI Taxonomy" id="370345"/>
    <lineage>
        <taxon>Eukaryota</taxon>
        <taxon>Metazoa</taxon>
        <taxon>Spiralia</taxon>
        <taxon>Lophotrochozoa</taxon>
        <taxon>Mollusca</taxon>
        <taxon>Gastropoda</taxon>
        <taxon>Caenogastropoda</taxon>
        <taxon>Sorbeoconcha</taxon>
        <taxon>Cerithioidea</taxon>
        <taxon>Batillariidae</taxon>
        <taxon>Batillaria</taxon>
    </lineage>
</organism>
<comment type="similarity">
    <text evidence="1">Belongs to the cytochrome P450 family.</text>
</comment>
<keyword evidence="3" id="KW-0408">Iron</keyword>
<dbReference type="Pfam" id="PF00067">
    <property type="entry name" value="p450"/>
    <property type="match status" value="1"/>
</dbReference>
<evidence type="ECO:0000256" key="2">
    <source>
        <dbReference type="ARBA" id="ARBA00022723"/>
    </source>
</evidence>
<protein>
    <recommendedName>
        <fullName evidence="6">Cytochrome P450</fullName>
    </recommendedName>
</protein>
<accession>A0ABD0JE88</accession>
<dbReference type="InterPro" id="IPR050182">
    <property type="entry name" value="Cytochrome_P450_fam2"/>
</dbReference>
<reference evidence="4 5" key="1">
    <citation type="journal article" date="2023" name="Sci. Data">
        <title>Genome assembly of the Korean intertidal mud-creeper Batillaria attramentaria.</title>
        <authorList>
            <person name="Patra A.K."/>
            <person name="Ho P.T."/>
            <person name="Jun S."/>
            <person name="Lee S.J."/>
            <person name="Kim Y."/>
            <person name="Won Y.J."/>
        </authorList>
    </citation>
    <scope>NUCLEOTIDE SEQUENCE [LARGE SCALE GENOMIC DNA]</scope>
    <source>
        <strain evidence="4">Wonlab-2016</strain>
    </source>
</reference>
<evidence type="ECO:0000256" key="1">
    <source>
        <dbReference type="ARBA" id="ARBA00010617"/>
    </source>
</evidence>
<keyword evidence="2" id="KW-0479">Metal-binding</keyword>